<protein>
    <recommendedName>
        <fullName evidence="4">Peptidase S74 domain-containing protein</fullName>
    </recommendedName>
</protein>
<dbReference type="Proteomes" id="UP000177478">
    <property type="component" value="Unassembled WGS sequence"/>
</dbReference>
<dbReference type="STRING" id="1802689.A3F25_02680"/>
<reference evidence="2 3" key="1">
    <citation type="journal article" date="2016" name="Nat. Commun.">
        <title>Thousands of microbial genomes shed light on interconnected biogeochemical processes in an aquifer system.</title>
        <authorList>
            <person name="Anantharaman K."/>
            <person name="Brown C.T."/>
            <person name="Hug L.A."/>
            <person name="Sharon I."/>
            <person name="Castelle C.J."/>
            <person name="Probst A.J."/>
            <person name="Thomas B.C."/>
            <person name="Singh A."/>
            <person name="Wilkins M.J."/>
            <person name="Karaoz U."/>
            <person name="Brodie E.L."/>
            <person name="Williams K.H."/>
            <person name="Hubbard S.S."/>
            <person name="Banfield J.F."/>
        </authorList>
    </citation>
    <scope>NUCLEOTIDE SEQUENCE [LARGE SCALE GENOMIC DNA]</scope>
</reference>
<proteinExistence type="predicted"/>
<feature type="compositionally biased region" description="Polar residues" evidence="1">
    <location>
        <begin position="343"/>
        <end position="382"/>
    </location>
</feature>
<evidence type="ECO:0000313" key="2">
    <source>
        <dbReference type="EMBL" id="OGN18983.1"/>
    </source>
</evidence>
<feature type="region of interest" description="Disordered" evidence="1">
    <location>
        <begin position="342"/>
        <end position="471"/>
    </location>
</feature>
<sequence>MASISFNSQDGTVLQLQDSDGTCTFNPESGGLTPSCSSDARLKHAIVAAPEQLSYLTGIPVRQYVVNASGETKIGTIAQELLTAGYGDLVSLGSDGYYQVAEVNPWQLVKGIQELDAKQASLSLSFEELVARVASLSAQFAPISAGSNVQIVSQSGLGDIFDRPLAWFSGVLRATSDIITEGAHKTYYSLTGLFDWEFDPATMVANWWTREIDIGSSVDDATRTLFSGPSAQAAKQSRADLAENGNYLATYGVDSTRGETQLSGSSQLVSGEAKIFFDFSFSALISDQIPLKVILTPTSALQGQLYVAEKSRHGFVVKVLNGSNDGSFDWLVIARRKGYEGNEASNQPQMTNDNSMTNGQNPNGGTASSSSGLPFSDSTTSPTPVPDAITSPSPDSGSTATPSTTPTPTDASTPTPTPTDTTTPTPNPAPVDTPTPTPTDTTTPTPNPAPVDTPTPTPEATPAPVELPVTE</sequence>
<organism evidence="2 3">
    <name type="scientific">Candidatus Yanofskybacteria bacterium RIFCSPHIGHO2_12_FULL_45_19b</name>
    <dbReference type="NCBI Taxonomy" id="1802689"/>
    <lineage>
        <taxon>Bacteria</taxon>
        <taxon>Candidatus Yanofskyibacteriota</taxon>
    </lineage>
</organism>
<evidence type="ECO:0008006" key="4">
    <source>
        <dbReference type="Google" id="ProtNLM"/>
    </source>
</evidence>
<feature type="compositionally biased region" description="Low complexity" evidence="1">
    <location>
        <begin position="390"/>
        <end position="424"/>
    </location>
</feature>
<comment type="caution">
    <text evidence="2">The sequence shown here is derived from an EMBL/GenBank/DDBJ whole genome shotgun (WGS) entry which is preliminary data.</text>
</comment>
<dbReference type="EMBL" id="MGKD01000025">
    <property type="protein sequence ID" value="OGN18983.1"/>
    <property type="molecule type" value="Genomic_DNA"/>
</dbReference>
<evidence type="ECO:0000256" key="1">
    <source>
        <dbReference type="SAM" id="MobiDB-lite"/>
    </source>
</evidence>
<dbReference type="AlphaFoldDB" id="A0A1F8G0V9"/>
<name>A0A1F8G0V9_9BACT</name>
<accession>A0A1F8G0V9</accession>
<evidence type="ECO:0000313" key="3">
    <source>
        <dbReference type="Proteomes" id="UP000177478"/>
    </source>
</evidence>
<feature type="compositionally biased region" description="Pro residues" evidence="1">
    <location>
        <begin position="425"/>
        <end position="437"/>
    </location>
</feature>
<feature type="compositionally biased region" description="Pro residues" evidence="1">
    <location>
        <begin position="445"/>
        <end position="461"/>
    </location>
</feature>
<gene>
    <name evidence="2" type="ORF">A3F25_02680</name>
</gene>